<dbReference type="RefSeq" id="WP_214156615.1">
    <property type="nucleotide sequence ID" value="NZ_JAHBAY010000006.1"/>
</dbReference>
<dbReference type="PANTHER" id="PTHR47505:SF1">
    <property type="entry name" value="DNA UTILIZATION PROTEIN YHGH"/>
    <property type="match status" value="1"/>
</dbReference>
<dbReference type="InterPro" id="IPR051910">
    <property type="entry name" value="ComF/GntX_DNA_util-trans"/>
</dbReference>
<evidence type="ECO:0000313" key="2">
    <source>
        <dbReference type="Proteomes" id="UP001197247"/>
    </source>
</evidence>
<dbReference type="EMBL" id="JAHBAY010000006">
    <property type="protein sequence ID" value="MBT0770314.1"/>
    <property type="molecule type" value="Genomic_DNA"/>
</dbReference>
<organism evidence="1 2">
    <name type="scientific">Kineosporia corallincola</name>
    <dbReference type="NCBI Taxonomy" id="2835133"/>
    <lineage>
        <taxon>Bacteria</taxon>
        <taxon>Bacillati</taxon>
        <taxon>Actinomycetota</taxon>
        <taxon>Actinomycetes</taxon>
        <taxon>Kineosporiales</taxon>
        <taxon>Kineosporiaceae</taxon>
        <taxon>Kineosporia</taxon>
    </lineage>
</organism>
<dbReference type="InterPro" id="IPR029057">
    <property type="entry name" value="PRTase-like"/>
</dbReference>
<dbReference type="Proteomes" id="UP001197247">
    <property type="component" value="Unassembled WGS sequence"/>
</dbReference>
<protein>
    <submittedName>
        <fullName evidence="1">ComF family protein</fullName>
    </submittedName>
</protein>
<sequence>MVFATKALNSSGAPVESPETGPAALWRLGRGLVWPVACAGCGLPDVPLCATCRRAVTGPAFFQPMVGWPPGWGVWSATTYTGPAARLVPAWKERGRHDLTGPFGIGLAAALTACRASASRSVARSGRPRPAEPWLVVPVPSVRGASRRRGGDLVAALARSAAGEVARHDRRHARADEASPAGLRVAQVLTHRRDVRDQGELSARARRKNLSGALAVRPSLRFALLQRGCVVLDDVVTTGATAAEAARALTGAGARVIGVCSLSVTLRREGVSTSEYLL</sequence>
<accession>A0ABS5TGT6</accession>
<dbReference type="SUPFAM" id="SSF53271">
    <property type="entry name" value="PRTase-like"/>
    <property type="match status" value="1"/>
</dbReference>
<gene>
    <name evidence="1" type="ORF">KIH74_15335</name>
</gene>
<reference evidence="1 2" key="1">
    <citation type="submission" date="2021-05" db="EMBL/GenBank/DDBJ databases">
        <title>Kineosporia and Streptomyces sp. nov. two new marine actinobacteria isolated from Coral.</title>
        <authorList>
            <person name="Buangrab K."/>
            <person name="Sutthacheep M."/>
            <person name="Yeemin T."/>
            <person name="Harunari E."/>
            <person name="Igarashi Y."/>
            <person name="Kanchanasin P."/>
            <person name="Tanasupawat S."/>
            <person name="Phongsopitanun W."/>
        </authorList>
    </citation>
    <scope>NUCLEOTIDE SEQUENCE [LARGE SCALE GENOMIC DNA]</scope>
    <source>
        <strain evidence="1 2">J2-2</strain>
    </source>
</reference>
<proteinExistence type="predicted"/>
<dbReference type="Gene3D" id="3.40.50.2020">
    <property type="match status" value="1"/>
</dbReference>
<keyword evidence="2" id="KW-1185">Reference proteome</keyword>
<dbReference type="PANTHER" id="PTHR47505">
    <property type="entry name" value="DNA UTILIZATION PROTEIN YHGH"/>
    <property type="match status" value="1"/>
</dbReference>
<evidence type="ECO:0000313" key="1">
    <source>
        <dbReference type="EMBL" id="MBT0770314.1"/>
    </source>
</evidence>
<comment type="caution">
    <text evidence="1">The sequence shown here is derived from an EMBL/GenBank/DDBJ whole genome shotgun (WGS) entry which is preliminary data.</text>
</comment>
<name>A0ABS5TGT6_9ACTN</name>